<dbReference type="FunFam" id="2.40.10.10:FF:000002">
    <property type="entry name" value="Transmembrane protease serine"/>
    <property type="match status" value="1"/>
</dbReference>
<dbReference type="EMBL" id="KQ964471">
    <property type="protein sequence ID" value="KXN71591.1"/>
    <property type="molecule type" value="Genomic_DNA"/>
</dbReference>
<feature type="domain" description="Peptidase S1" evidence="3">
    <location>
        <begin position="19"/>
        <end position="253"/>
    </location>
</feature>
<dbReference type="InterPro" id="IPR001254">
    <property type="entry name" value="Trypsin_dom"/>
</dbReference>
<dbReference type="InterPro" id="IPR043504">
    <property type="entry name" value="Peptidase_S1_PA_chymotrypsin"/>
</dbReference>
<dbReference type="STRING" id="796925.A0A137P9K5"/>
<keyword evidence="4" id="KW-0378">Hydrolase</keyword>
<sequence length="253" mass="27889">MSPALNTLSNSNFEFAPRIVGGYEVNPPFKYPFMMRLMQDDRFVCGGTLYNANTVITAAHCGSFDTTNHTVQAHRHNRTKTVAEEGGKIYNVKDIIIHPEYNQSTVNNDIAIWKLDIAVDNSETFVDLDSGSLGNQAGLTNIVMGWGALDDTIPPPNTLQEVELFIADSKKCKKAYEGYQYPYNSTTMLCAGVDDGSKSPCYGDSGGPLGVMNNDRLTLVGVVSYGRYCGEPGYPEVFARVSNYIDWIKSYTN</sequence>
<dbReference type="InterPro" id="IPR001314">
    <property type="entry name" value="Peptidase_S1A"/>
</dbReference>
<evidence type="ECO:0000256" key="2">
    <source>
        <dbReference type="ARBA" id="ARBA00023157"/>
    </source>
</evidence>
<keyword evidence="4" id="KW-0645">Protease</keyword>
<reference evidence="4 5" key="1">
    <citation type="journal article" date="2015" name="Genome Biol. Evol.">
        <title>Phylogenomic analyses indicate that early fungi evolved digesting cell walls of algal ancestors of land plants.</title>
        <authorList>
            <person name="Chang Y."/>
            <person name="Wang S."/>
            <person name="Sekimoto S."/>
            <person name="Aerts A.L."/>
            <person name="Choi C."/>
            <person name="Clum A."/>
            <person name="LaButti K.M."/>
            <person name="Lindquist E.A."/>
            <person name="Yee Ngan C."/>
            <person name="Ohm R.A."/>
            <person name="Salamov A.A."/>
            <person name="Grigoriev I.V."/>
            <person name="Spatafora J.W."/>
            <person name="Berbee M.L."/>
        </authorList>
    </citation>
    <scope>NUCLEOTIDE SEQUENCE [LARGE SCALE GENOMIC DNA]</scope>
    <source>
        <strain evidence="4 5">NRRL 28638</strain>
    </source>
</reference>
<dbReference type="InterPro" id="IPR018114">
    <property type="entry name" value="TRYPSIN_HIS"/>
</dbReference>
<keyword evidence="5" id="KW-1185">Reference proteome</keyword>
<dbReference type="AlphaFoldDB" id="A0A137P9K5"/>
<protein>
    <submittedName>
        <fullName evidence="4">Trypsin-like serine protease</fullName>
    </submittedName>
</protein>
<name>A0A137P9K5_CONC2</name>
<dbReference type="SMART" id="SM00020">
    <property type="entry name" value="Tryp_SPc"/>
    <property type="match status" value="1"/>
</dbReference>
<dbReference type="Proteomes" id="UP000070444">
    <property type="component" value="Unassembled WGS sequence"/>
</dbReference>
<dbReference type="InterPro" id="IPR009003">
    <property type="entry name" value="Peptidase_S1_PA"/>
</dbReference>
<dbReference type="InterPro" id="IPR050430">
    <property type="entry name" value="Peptidase_S1"/>
</dbReference>
<dbReference type="CDD" id="cd00190">
    <property type="entry name" value="Tryp_SPc"/>
    <property type="match status" value="1"/>
</dbReference>
<dbReference type="PANTHER" id="PTHR24276">
    <property type="entry name" value="POLYSERASE-RELATED"/>
    <property type="match status" value="1"/>
</dbReference>
<gene>
    <name evidence="4" type="ORF">CONCODRAFT_38087</name>
</gene>
<evidence type="ECO:0000313" key="4">
    <source>
        <dbReference type="EMBL" id="KXN71591.1"/>
    </source>
</evidence>
<dbReference type="Pfam" id="PF00089">
    <property type="entry name" value="Trypsin"/>
    <property type="match status" value="1"/>
</dbReference>
<dbReference type="FunFam" id="2.40.10.10:FF:000068">
    <property type="entry name" value="transmembrane protease serine 2"/>
    <property type="match status" value="1"/>
</dbReference>
<accession>A0A137P9K5</accession>
<evidence type="ECO:0000259" key="3">
    <source>
        <dbReference type="PROSITE" id="PS50240"/>
    </source>
</evidence>
<keyword evidence="2" id="KW-1015">Disulfide bond</keyword>
<dbReference type="GO" id="GO:0004252">
    <property type="term" value="F:serine-type endopeptidase activity"/>
    <property type="evidence" value="ECO:0007669"/>
    <property type="project" value="InterPro"/>
</dbReference>
<dbReference type="GO" id="GO:0006508">
    <property type="term" value="P:proteolysis"/>
    <property type="evidence" value="ECO:0007669"/>
    <property type="project" value="UniProtKB-KW"/>
</dbReference>
<comment type="similarity">
    <text evidence="1">Belongs to the peptidase S1 family.</text>
</comment>
<dbReference type="PRINTS" id="PR00722">
    <property type="entry name" value="CHYMOTRYPSIN"/>
</dbReference>
<dbReference type="PANTHER" id="PTHR24276:SF98">
    <property type="entry name" value="FI18310P1-RELATED"/>
    <property type="match status" value="1"/>
</dbReference>
<dbReference type="PROSITE" id="PS00134">
    <property type="entry name" value="TRYPSIN_HIS"/>
    <property type="match status" value="1"/>
</dbReference>
<evidence type="ECO:0000256" key="1">
    <source>
        <dbReference type="ARBA" id="ARBA00007664"/>
    </source>
</evidence>
<organism evidence="4 5">
    <name type="scientific">Conidiobolus coronatus (strain ATCC 28846 / CBS 209.66 / NRRL 28638)</name>
    <name type="common">Delacroixia coronata</name>
    <dbReference type="NCBI Taxonomy" id="796925"/>
    <lineage>
        <taxon>Eukaryota</taxon>
        <taxon>Fungi</taxon>
        <taxon>Fungi incertae sedis</taxon>
        <taxon>Zoopagomycota</taxon>
        <taxon>Entomophthoromycotina</taxon>
        <taxon>Entomophthoromycetes</taxon>
        <taxon>Entomophthorales</taxon>
        <taxon>Ancylistaceae</taxon>
        <taxon>Conidiobolus</taxon>
    </lineage>
</organism>
<dbReference type="SUPFAM" id="SSF50494">
    <property type="entry name" value="Trypsin-like serine proteases"/>
    <property type="match status" value="1"/>
</dbReference>
<evidence type="ECO:0000313" key="5">
    <source>
        <dbReference type="Proteomes" id="UP000070444"/>
    </source>
</evidence>
<dbReference type="PROSITE" id="PS50240">
    <property type="entry name" value="TRYPSIN_DOM"/>
    <property type="match status" value="1"/>
</dbReference>
<dbReference type="Gene3D" id="2.40.10.10">
    <property type="entry name" value="Trypsin-like serine proteases"/>
    <property type="match status" value="1"/>
</dbReference>
<dbReference type="OrthoDB" id="6380398at2759"/>
<proteinExistence type="inferred from homology"/>